<proteinExistence type="predicted"/>
<keyword evidence="2" id="KW-1185">Reference proteome</keyword>
<dbReference type="Proteomes" id="UP000035489">
    <property type="component" value="Unassembled WGS sequence"/>
</dbReference>
<name>A0A0H1REI5_9HYPH</name>
<comment type="caution">
    <text evidence="1">The sequence shown here is derived from an EMBL/GenBank/DDBJ whole genome shotgun (WGS) entry which is preliminary data.</text>
</comment>
<reference evidence="1 2" key="1">
    <citation type="submission" date="2015-05" db="EMBL/GenBank/DDBJ databases">
        <title>Draft genome sequence of Microvirga vignae strain BR3299, a novel nitrogen fixing bacteria isolated from Brazil semi-aired region.</title>
        <authorList>
            <person name="Zilli J.E."/>
            <person name="Passos S.R."/>
            <person name="Leite J."/>
            <person name="Baldani J.I."/>
            <person name="Xavier G.R."/>
            <person name="Rumjaneck N.G."/>
            <person name="Simoes-Araujo J.L."/>
        </authorList>
    </citation>
    <scope>NUCLEOTIDE SEQUENCE [LARGE SCALE GENOMIC DNA]</scope>
    <source>
        <strain evidence="1 2">BR3299</strain>
    </source>
</reference>
<evidence type="ECO:0000313" key="2">
    <source>
        <dbReference type="Proteomes" id="UP000035489"/>
    </source>
</evidence>
<dbReference type="STRING" id="1225564.AA309_22795"/>
<dbReference type="AlphaFoldDB" id="A0A0H1REI5"/>
<dbReference type="EMBL" id="LCYG01000062">
    <property type="protein sequence ID" value="KLK91007.1"/>
    <property type="molecule type" value="Genomic_DNA"/>
</dbReference>
<accession>A0A0H1REI5</accession>
<evidence type="ECO:0000313" key="1">
    <source>
        <dbReference type="EMBL" id="KLK91007.1"/>
    </source>
</evidence>
<organism evidence="1 2">
    <name type="scientific">Microvirga vignae</name>
    <dbReference type="NCBI Taxonomy" id="1225564"/>
    <lineage>
        <taxon>Bacteria</taxon>
        <taxon>Pseudomonadati</taxon>
        <taxon>Pseudomonadota</taxon>
        <taxon>Alphaproteobacteria</taxon>
        <taxon>Hyphomicrobiales</taxon>
        <taxon>Methylobacteriaceae</taxon>
        <taxon>Microvirga</taxon>
    </lineage>
</organism>
<dbReference type="PATRIC" id="fig|1225564.3.peg.5947"/>
<gene>
    <name evidence="1" type="ORF">AA309_22795</name>
</gene>
<sequence length="74" mass="8078">MHGLPLVSGALRTGGATPEGNVAQWIVHTGFEGESLENAITHLEAHIHDFSRDRVQKFVDQYRALYSAGDEASD</sequence>
<protein>
    <submittedName>
        <fullName evidence="1">Uncharacterized protein</fullName>
    </submittedName>
</protein>